<comment type="caution">
    <text evidence="2">The sequence shown here is derived from an EMBL/GenBank/DDBJ whole genome shotgun (WGS) entry which is preliminary data.</text>
</comment>
<feature type="domain" description="Haem-binding" evidence="1">
    <location>
        <begin position="10"/>
        <end position="145"/>
    </location>
</feature>
<evidence type="ECO:0000313" key="2">
    <source>
        <dbReference type="EMBL" id="PQJ13131.1"/>
    </source>
</evidence>
<dbReference type="Pfam" id="PF14376">
    <property type="entry name" value="Haem_bd"/>
    <property type="match status" value="1"/>
</dbReference>
<dbReference type="OrthoDB" id="196738at2"/>
<protein>
    <submittedName>
        <fullName evidence="2">Cytochrome C</fullName>
    </submittedName>
</protein>
<dbReference type="AlphaFoldDB" id="A0A2S7T2M7"/>
<proteinExistence type="predicted"/>
<accession>A0A2S7T2M7</accession>
<organism evidence="2 3">
    <name type="scientific">Flavipsychrobacter stenotrophus</name>
    <dbReference type="NCBI Taxonomy" id="2077091"/>
    <lineage>
        <taxon>Bacteria</taxon>
        <taxon>Pseudomonadati</taxon>
        <taxon>Bacteroidota</taxon>
        <taxon>Chitinophagia</taxon>
        <taxon>Chitinophagales</taxon>
        <taxon>Chitinophagaceae</taxon>
        <taxon>Flavipsychrobacter</taxon>
    </lineage>
</organism>
<gene>
    <name evidence="2" type="ORF">CJD36_000600</name>
</gene>
<name>A0A2S7T2M7_9BACT</name>
<dbReference type="Proteomes" id="UP000239872">
    <property type="component" value="Unassembled WGS sequence"/>
</dbReference>
<sequence length="155" mass="17732">MIKRSVIVSVVALVVIQFFHPAKNENGVMTDKDITRAYHVPDDVRKVLRRACYDCHSNSTVYPWYSKIQPVDWWLNDHVKEGKRHLNFSEFDTYSVKRKAKKLTEVAGTITDNEMPLSSYTVVHKDAILTDAEKTLVVNWARGLAAQVADTVKKL</sequence>
<dbReference type="EMBL" id="PPSL01000001">
    <property type="protein sequence ID" value="PQJ13131.1"/>
    <property type="molecule type" value="Genomic_DNA"/>
</dbReference>
<dbReference type="InterPro" id="IPR025992">
    <property type="entry name" value="Haem-bd"/>
</dbReference>
<evidence type="ECO:0000259" key="1">
    <source>
        <dbReference type="SMART" id="SM01235"/>
    </source>
</evidence>
<keyword evidence="3" id="KW-1185">Reference proteome</keyword>
<dbReference type="SMART" id="SM01235">
    <property type="entry name" value="Haem_bd"/>
    <property type="match status" value="1"/>
</dbReference>
<evidence type="ECO:0000313" key="3">
    <source>
        <dbReference type="Proteomes" id="UP000239872"/>
    </source>
</evidence>
<reference evidence="2 3" key="1">
    <citation type="submission" date="2018-01" db="EMBL/GenBank/DDBJ databases">
        <title>A novel member of the phylum Bacteroidetes isolated from glacier ice.</title>
        <authorList>
            <person name="Liu Q."/>
            <person name="Xin Y.-H."/>
        </authorList>
    </citation>
    <scope>NUCLEOTIDE SEQUENCE [LARGE SCALE GENOMIC DNA]</scope>
    <source>
        <strain evidence="2 3">RB1R16</strain>
    </source>
</reference>